<dbReference type="Pfam" id="PF11294">
    <property type="entry name" value="DUF3095"/>
    <property type="match status" value="1"/>
</dbReference>
<dbReference type="eggNOG" id="ENOG502Z8NV">
    <property type="taxonomic scope" value="Bacteria"/>
</dbReference>
<dbReference type="STRING" id="765420.OSCT_2325"/>
<evidence type="ECO:0008006" key="3">
    <source>
        <dbReference type="Google" id="ProtNLM"/>
    </source>
</evidence>
<dbReference type="HOGENOM" id="CLU_724956_0_0_0"/>
<evidence type="ECO:0000313" key="1">
    <source>
        <dbReference type="EMBL" id="EFO79808.1"/>
    </source>
</evidence>
<dbReference type="OrthoDB" id="5342145at2"/>
<sequence length="391" mass="43445">MSATFYTHLPILTELSQIVEPSNFHPAPADWWVALSDVRNSTQAINAGHYKAVNMAGAASIVALLNCAPAERIPFVFGGDGATLLIPPDLLEVARATLAGVRAMVQRELQLDLRVGFVPLAEVRAHGAEVAVARLRISAHYDQALLSGGGTALAERLIKDPTTASRYLLPADAPLREADMTGLECRWQDIPSPHGETVSLLVMAMPGMSPEAASAIYRQVIAEIEAAYGQEQDYHPLAVPNLHLSLKLRDLLGETKLRTPPRMMARWIYMAQIWALNMGVRLYTMGEVLRGKRPWWQDYREQVFRTADYKKYDDTLRMIIAGRPQQRQQLSAFLEHAYQQGQLVYGLHVTDRALMTCLVFERMGRQVHFVDGADGGYARAAVALKDRLKSC</sequence>
<evidence type="ECO:0000313" key="2">
    <source>
        <dbReference type="Proteomes" id="UP000054010"/>
    </source>
</evidence>
<accession>E1IG74</accession>
<dbReference type="Proteomes" id="UP000054010">
    <property type="component" value="Unassembled WGS sequence"/>
</dbReference>
<protein>
    <recommendedName>
        <fullName evidence="3">DUF3095 domain-containing protein</fullName>
    </recommendedName>
</protein>
<dbReference type="InterPro" id="IPR021445">
    <property type="entry name" value="DUF3095"/>
</dbReference>
<proteinExistence type="predicted"/>
<dbReference type="EMBL" id="ADVR01000101">
    <property type="protein sequence ID" value="EFO79808.1"/>
    <property type="molecule type" value="Genomic_DNA"/>
</dbReference>
<gene>
    <name evidence="1" type="ORF">OSCT_2325</name>
</gene>
<name>E1IG74_9CHLR</name>
<dbReference type="AlphaFoldDB" id="E1IG74"/>
<comment type="caution">
    <text evidence="1">The sequence shown here is derived from an EMBL/GenBank/DDBJ whole genome shotgun (WGS) entry which is preliminary data.</text>
</comment>
<organism evidence="1 2">
    <name type="scientific">Oscillochloris trichoides DG-6</name>
    <dbReference type="NCBI Taxonomy" id="765420"/>
    <lineage>
        <taxon>Bacteria</taxon>
        <taxon>Bacillati</taxon>
        <taxon>Chloroflexota</taxon>
        <taxon>Chloroflexia</taxon>
        <taxon>Chloroflexales</taxon>
        <taxon>Chloroflexineae</taxon>
        <taxon>Oscillochloridaceae</taxon>
        <taxon>Oscillochloris</taxon>
    </lineage>
</organism>
<reference evidence="1 2" key="1">
    <citation type="journal article" date="2011" name="J. Bacteriol.">
        <title>Draft genome sequence of the anoxygenic filamentous phototrophic bacterium Oscillochloris trichoides subsp. DG-6.</title>
        <authorList>
            <person name="Kuznetsov B.B."/>
            <person name="Ivanovsky R.N."/>
            <person name="Keppen O.I."/>
            <person name="Sukhacheva M.V."/>
            <person name="Bumazhkin B.K."/>
            <person name="Patutina E.O."/>
            <person name="Beletsky A.V."/>
            <person name="Mardanov A.V."/>
            <person name="Baslerov R.V."/>
            <person name="Panteleeva A.N."/>
            <person name="Kolganova T.V."/>
            <person name="Ravin N.V."/>
            <person name="Skryabin K.G."/>
        </authorList>
    </citation>
    <scope>NUCLEOTIDE SEQUENCE [LARGE SCALE GENOMIC DNA]</scope>
    <source>
        <strain evidence="1 2">DG-6</strain>
    </source>
</reference>
<keyword evidence="2" id="KW-1185">Reference proteome</keyword>